<dbReference type="RefSeq" id="WP_253762950.1">
    <property type="nucleotide sequence ID" value="NZ_JAMZDZ010000001.1"/>
</dbReference>
<feature type="transmembrane region" description="Helical" evidence="2">
    <location>
        <begin position="340"/>
        <end position="366"/>
    </location>
</feature>
<evidence type="ECO:0000313" key="3">
    <source>
        <dbReference type="EMBL" id="MFC4135089.1"/>
    </source>
</evidence>
<evidence type="ECO:0000256" key="1">
    <source>
        <dbReference type="SAM" id="MobiDB-lite"/>
    </source>
</evidence>
<dbReference type="Gene3D" id="2.60.120.200">
    <property type="match status" value="1"/>
</dbReference>
<feature type="region of interest" description="Disordered" evidence="1">
    <location>
        <begin position="251"/>
        <end position="276"/>
    </location>
</feature>
<feature type="transmembrane region" description="Helical" evidence="2">
    <location>
        <begin position="390"/>
        <end position="416"/>
    </location>
</feature>
<accession>A0ABV8LZ52</accession>
<keyword evidence="2" id="KW-1133">Transmembrane helix</keyword>
<organism evidence="3 4">
    <name type="scientific">Hamadaea flava</name>
    <dbReference type="NCBI Taxonomy" id="1742688"/>
    <lineage>
        <taxon>Bacteria</taxon>
        <taxon>Bacillati</taxon>
        <taxon>Actinomycetota</taxon>
        <taxon>Actinomycetes</taxon>
        <taxon>Micromonosporales</taxon>
        <taxon>Micromonosporaceae</taxon>
        <taxon>Hamadaea</taxon>
    </lineage>
</organism>
<gene>
    <name evidence="3" type="ORF">ACFOZ4_31140</name>
</gene>
<dbReference type="Proteomes" id="UP001595816">
    <property type="component" value="Unassembled WGS sequence"/>
</dbReference>
<dbReference type="PANTHER" id="PTHR37305:SF1">
    <property type="entry name" value="MEMBRANE PROTEIN"/>
    <property type="match status" value="1"/>
</dbReference>
<comment type="caution">
    <text evidence="3">The sequence shown here is derived from an EMBL/GenBank/DDBJ whole genome shotgun (WGS) entry which is preliminary data.</text>
</comment>
<name>A0ABV8LZ52_9ACTN</name>
<keyword evidence="4" id="KW-1185">Reference proteome</keyword>
<proteinExistence type="predicted"/>
<keyword evidence="2" id="KW-0472">Membrane</keyword>
<feature type="transmembrane region" description="Helical" evidence="2">
    <location>
        <begin position="476"/>
        <end position="500"/>
    </location>
</feature>
<feature type="transmembrane region" description="Helical" evidence="2">
    <location>
        <begin position="423"/>
        <end position="444"/>
    </location>
</feature>
<feature type="transmembrane region" description="Helical" evidence="2">
    <location>
        <begin position="21"/>
        <end position="40"/>
    </location>
</feature>
<dbReference type="PANTHER" id="PTHR37305">
    <property type="entry name" value="INTEGRAL MEMBRANE PROTEIN-RELATED"/>
    <property type="match status" value="1"/>
</dbReference>
<dbReference type="EMBL" id="JBHSAY010000020">
    <property type="protein sequence ID" value="MFC4135089.1"/>
    <property type="molecule type" value="Genomic_DNA"/>
</dbReference>
<feature type="transmembrane region" description="Helical" evidence="2">
    <location>
        <begin position="298"/>
        <end position="319"/>
    </location>
</feature>
<sequence>MRGFGGLLRAEWVKLRSVNRWVIALFGAAVLTIGISLLGANGSDTDINDKPNFVVGPTGAPVADAFAYVHQPATGDVSLTVKVGSLNRQEEPPERKLPGGDSMMTKLDDPSPWNGTSAGILIKDGTTSGSSYAAVFVNSSQGVRLQSDFHTDVAGQSSTAPQWLRLTRSGNVISAYQSADGNTWAKIGEVTPAHLPATAEIGFYVASSPTLYVSRGAGGSSVAAHMTRSTATFEGITLTGATASTWQTGAVRQPGDEGREVKSGAPNPTEFQESGGTYTVTGAGRIGPQDFNDDPVEASLLGVIAGVMALIAVGVLYATSEYRRGMIRTTFAAEPRRGRVLAAKALVLGGTAFALGLVGVVAGYLIARPALRKNGFAPPAFPDESITDPVVIRVLLLSAAFMALLAVFAMAVGVLLRHSAGAITLTIVLVILPIIVGSILPGTLPRLLMYTTLAGGMATQRAKPPTLTLAEPWALIGPWAGIGVVAAYTAVALGLAWWSLRRRDV</sequence>
<evidence type="ECO:0000313" key="4">
    <source>
        <dbReference type="Proteomes" id="UP001595816"/>
    </source>
</evidence>
<protein>
    <submittedName>
        <fullName evidence="3">ABC transporter permease subunit</fullName>
    </submittedName>
</protein>
<keyword evidence="2" id="KW-0812">Transmembrane</keyword>
<reference evidence="4" key="1">
    <citation type="journal article" date="2019" name="Int. J. Syst. Evol. Microbiol.">
        <title>The Global Catalogue of Microorganisms (GCM) 10K type strain sequencing project: providing services to taxonomists for standard genome sequencing and annotation.</title>
        <authorList>
            <consortium name="The Broad Institute Genomics Platform"/>
            <consortium name="The Broad Institute Genome Sequencing Center for Infectious Disease"/>
            <person name="Wu L."/>
            <person name="Ma J."/>
        </authorList>
    </citation>
    <scope>NUCLEOTIDE SEQUENCE [LARGE SCALE GENOMIC DNA]</scope>
    <source>
        <strain evidence="4">CGMCC 4.7289</strain>
    </source>
</reference>
<evidence type="ECO:0000256" key="2">
    <source>
        <dbReference type="SAM" id="Phobius"/>
    </source>
</evidence>